<sequence>MSATVEGSATQRKGASEKKKPMADVMNSMKRNEKMIRAMADNTPEWLKGAKPYLQKAAPILAFLAMLIDTAAPYVIHGSIWAYKKFKELPDELEWAVFGVWLCFFGGVYPVLVLTVETFLMTGWDQTSAAILELYNQFLIVQEASKKDDERDDDGDGIRDVDQRSGKENFTHKMDLFLKTADPKKIQSAAGVVFNAWFAVVAVLRVEFAKTTALGVAIGDATFKTIGRVIVPICDVCMPEKYAKWVPMVAKYMARAFGMYLAWTLQAVISAFHSGIRGGFMAARMGLAYKARLDGKKFNDEDTYLDEALGGVLALIGFWCQITMGFQVPFPLNIFLLPFDIIEWGIRFWLADSAMF</sequence>
<evidence type="ECO:0000313" key="3">
    <source>
        <dbReference type="EMBL" id="CAE0672452.1"/>
    </source>
</evidence>
<feature type="transmembrane region" description="Helical" evidence="2">
    <location>
        <begin position="186"/>
        <end position="206"/>
    </location>
</feature>
<evidence type="ECO:0000256" key="1">
    <source>
        <dbReference type="SAM" id="MobiDB-lite"/>
    </source>
</evidence>
<evidence type="ECO:0000256" key="2">
    <source>
        <dbReference type="SAM" id="Phobius"/>
    </source>
</evidence>
<feature type="compositionally biased region" description="Polar residues" evidence="1">
    <location>
        <begin position="1"/>
        <end position="13"/>
    </location>
</feature>
<organism evidence="3">
    <name type="scientific">Lotharella globosa</name>
    <dbReference type="NCBI Taxonomy" id="91324"/>
    <lineage>
        <taxon>Eukaryota</taxon>
        <taxon>Sar</taxon>
        <taxon>Rhizaria</taxon>
        <taxon>Cercozoa</taxon>
        <taxon>Chlorarachniophyceae</taxon>
        <taxon>Lotharella</taxon>
    </lineage>
</organism>
<name>A0A6V3QGB6_9EUKA</name>
<protein>
    <submittedName>
        <fullName evidence="3">Uncharacterized protein</fullName>
    </submittedName>
</protein>
<feature type="transmembrane region" description="Helical" evidence="2">
    <location>
        <begin position="60"/>
        <end position="83"/>
    </location>
</feature>
<dbReference type="AlphaFoldDB" id="A0A6V3QGB6"/>
<proteinExistence type="predicted"/>
<keyword evidence="2" id="KW-0812">Transmembrane</keyword>
<feature type="transmembrane region" description="Helical" evidence="2">
    <location>
        <begin position="304"/>
        <end position="324"/>
    </location>
</feature>
<dbReference type="EMBL" id="HBIV01033784">
    <property type="protein sequence ID" value="CAE0672452.1"/>
    <property type="molecule type" value="Transcribed_RNA"/>
</dbReference>
<keyword evidence="2" id="KW-0472">Membrane</keyword>
<accession>A0A6V3QGB6</accession>
<keyword evidence="2" id="KW-1133">Transmembrane helix</keyword>
<feature type="transmembrane region" description="Helical" evidence="2">
    <location>
        <begin position="95"/>
        <end position="116"/>
    </location>
</feature>
<gene>
    <name evidence="3" type="ORF">LGLO00237_LOCUS24102</name>
</gene>
<feature type="transmembrane region" description="Helical" evidence="2">
    <location>
        <begin position="260"/>
        <end position="283"/>
    </location>
</feature>
<reference evidence="3" key="1">
    <citation type="submission" date="2021-01" db="EMBL/GenBank/DDBJ databases">
        <authorList>
            <person name="Corre E."/>
            <person name="Pelletier E."/>
            <person name="Niang G."/>
            <person name="Scheremetjew M."/>
            <person name="Finn R."/>
            <person name="Kale V."/>
            <person name="Holt S."/>
            <person name="Cochrane G."/>
            <person name="Meng A."/>
            <person name="Brown T."/>
            <person name="Cohen L."/>
        </authorList>
    </citation>
    <scope>NUCLEOTIDE SEQUENCE</scope>
    <source>
        <strain evidence="3">CCCM811</strain>
    </source>
</reference>
<feature type="region of interest" description="Disordered" evidence="1">
    <location>
        <begin position="1"/>
        <end position="23"/>
    </location>
</feature>